<name>A0A818P919_9BILA</name>
<evidence type="ECO:0000313" key="6">
    <source>
        <dbReference type="Proteomes" id="UP000663865"/>
    </source>
</evidence>
<protein>
    <recommendedName>
        <fullName evidence="7">Tetratricopeptide repeat protein</fullName>
    </recommendedName>
</protein>
<dbReference type="InterPro" id="IPR050498">
    <property type="entry name" value="Ycf3"/>
</dbReference>
<dbReference type="Proteomes" id="UP000663865">
    <property type="component" value="Unassembled WGS sequence"/>
</dbReference>
<accession>A0A818P919</accession>
<dbReference type="PANTHER" id="PTHR44858:SF1">
    <property type="entry name" value="UDP-N-ACETYLGLUCOSAMINE--PEPTIDE N-ACETYLGLUCOSAMINYLTRANSFERASE SPINDLY-RELATED"/>
    <property type="match status" value="1"/>
</dbReference>
<dbReference type="EMBL" id="CAJOBS010004000">
    <property type="protein sequence ID" value="CAF4871517.1"/>
    <property type="molecule type" value="Genomic_DNA"/>
</dbReference>
<feature type="repeat" description="TPR" evidence="3">
    <location>
        <begin position="116"/>
        <end position="149"/>
    </location>
</feature>
<organism evidence="4 6">
    <name type="scientific">Rotaria socialis</name>
    <dbReference type="NCBI Taxonomy" id="392032"/>
    <lineage>
        <taxon>Eukaryota</taxon>
        <taxon>Metazoa</taxon>
        <taxon>Spiralia</taxon>
        <taxon>Gnathifera</taxon>
        <taxon>Rotifera</taxon>
        <taxon>Eurotatoria</taxon>
        <taxon>Bdelloidea</taxon>
        <taxon>Philodinida</taxon>
        <taxon>Philodinidae</taxon>
        <taxon>Rotaria</taxon>
    </lineage>
</organism>
<sequence>MTTVNEHLTIGLQHARSYNYGKAENEFDLLLSSDRTHTCGLYYRGCTRIYLNKFELAVEDFNLAISSLNLSLECELLALYKRGFAYQKLYKFDFALDNYRKFLNQAKENNKDEFIHKAYFSIGTIHAVLNRHEEAVRYFDDAIRTSGNSREGKEKLYYLHRGRARAFCANFNDAGDDFHIVILQSKNPLLQGCAYNELGQHEKALQEYNHWYESPSRNDNKLSPLLLEILDDHVQLRRGLTYASLNRHDNAIADYQYIFNKSNRLTASAIADRIFFRKGMSSMALNDVHVALISFNKSILLNSSQSDVFYARGMLHFTLGRHDAAVYDHRQALELGESNSIISSIYQTFYHTHNYNPNNVDPRIFHQKQVREAEAALKRRKEEGLSPEEQHRRIAEYQQQLAPYMPNPEDTHRQAEKHIQQALQSAAARQMYDKITLAINHLRTSQMLSNKYPAGIASERIVKEFIKSSMDSIVEMSEILGKCALENNWNDLFDIFYELKEISPTKTNNPFFIFRSEYIQIEFKKAELIKKTSEKFKDSPQQHEFYTLLVLRLCNLFDATRIATTGIFQHTLTGTFTKISYIPQLLGYLGHFIPVFGGTIKAGLGICGGCLKKLDQSRIQEALTHVGCLDQQEKLYEAANTISEKLTMMYESQLERFPALKDDDGIMENSVKKASCCHTCCQSCCNCCKKSKAWIPNERENSNMQSIVEYAFDLLVNSLTDLEVSKVNDVADLNDFFINSICHLSYRPKIYCHITTTKIQPKDTTNEEAHWSTYDFFRGPGIRFKADDIRVDKHMDVTKFGFREPSWEEIRWYKNNPNKLNDLGLNKYNKN</sequence>
<dbReference type="InterPro" id="IPR011990">
    <property type="entry name" value="TPR-like_helical_dom_sf"/>
</dbReference>
<dbReference type="AlphaFoldDB" id="A0A818P919"/>
<dbReference type="SMART" id="SM00028">
    <property type="entry name" value="TPR"/>
    <property type="match status" value="7"/>
</dbReference>
<dbReference type="InterPro" id="IPR019734">
    <property type="entry name" value="TPR_rpt"/>
</dbReference>
<dbReference type="SUPFAM" id="SSF48452">
    <property type="entry name" value="TPR-like"/>
    <property type="match status" value="2"/>
</dbReference>
<evidence type="ECO:0000256" key="3">
    <source>
        <dbReference type="PROSITE-ProRule" id="PRU00339"/>
    </source>
</evidence>
<keyword evidence="1" id="KW-0677">Repeat</keyword>
<gene>
    <name evidence="4" type="ORF">KIK155_LOCUS21849</name>
    <name evidence="5" type="ORF">TOA249_LOCUS28524</name>
</gene>
<dbReference type="EMBL" id="CAJNYV010003883">
    <property type="protein sequence ID" value="CAF3619659.1"/>
    <property type="molecule type" value="Genomic_DNA"/>
</dbReference>
<evidence type="ECO:0000313" key="4">
    <source>
        <dbReference type="EMBL" id="CAF3619659.1"/>
    </source>
</evidence>
<evidence type="ECO:0000313" key="5">
    <source>
        <dbReference type="EMBL" id="CAF4871517.1"/>
    </source>
</evidence>
<dbReference type="Proteomes" id="UP000663838">
    <property type="component" value="Unassembled WGS sequence"/>
</dbReference>
<proteinExistence type="predicted"/>
<dbReference type="PANTHER" id="PTHR44858">
    <property type="entry name" value="TETRATRICOPEPTIDE REPEAT PROTEIN 6"/>
    <property type="match status" value="1"/>
</dbReference>
<dbReference type="Pfam" id="PF13181">
    <property type="entry name" value="TPR_8"/>
    <property type="match status" value="1"/>
</dbReference>
<dbReference type="Gene3D" id="1.25.40.10">
    <property type="entry name" value="Tetratricopeptide repeat domain"/>
    <property type="match status" value="3"/>
</dbReference>
<reference evidence="4" key="1">
    <citation type="submission" date="2021-02" db="EMBL/GenBank/DDBJ databases">
        <authorList>
            <person name="Nowell W R."/>
        </authorList>
    </citation>
    <scope>NUCLEOTIDE SEQUENCE</scope>
</reference>
<evidence type="ECO:0000256" key="2">
    <source>
        <dbReference type="ARBA" id="ARBA00022803"/>
    </source>
</evidence>
<evidence type="ECO:0000256" key="1">
    <source>
        <dbReference type="ARBA" id="ARBA00022737"/>
    </source>
</evidence>
<keyword evidence="2 3" id="KW-0802">TPR repeat</keyword>
<evidence type="ECO:0008006" key="7">
    <source>
        <dbReference type="Google" id="ProtNLM"/>
    </source>
</evidence>
<comment type="caution">
    <text evidence="4">The sequence shown here is derived from an EMBL/GenBank/DDBJ whole genome shotgun (WGS) entry which is preliminary data.</text>
</comment>
<feature type="repeat" description="TPR" evidence="3">
    <location>
        <begin position="306"/>
        <end position="339"/>
    </location>
</feature>
<dbReference type="PROSITE" id="PS50005">
    <property type="entry name" value="TPR"/>
    <property type="match status" value="2"/>
</dbReference>